<reference evidence="1" key="2">
    <citation type="journal article" date="2015" name="Data Brief">
        <title>Shoot transcriptome of the giant reed, Arundo donax.</title>
        <authorList>
            <person name="Barrero R.A."/>
            <person name="Guerrero F.D."/>
            <person name="Moolhuijzen P."/>
            <person name="Goolsby J.A."/>
            <person name="Tidwell J."/>
            <person name="Bellgard S.E."/>
            <person name="Bellgard M.I."/>
        </authorList>
    </citation>
    <scope>NUCLEOTIDE SEQUENCE</scope>
    <source>
        <tissue evidence="1">Shoot tissue taken approximately 20 cm above the soil surface</tissue>
    </source>
</reference>
<reference evidence="1" key="1">
    <citation type="submission" date="2014-09" db="EMBL/GenBank/DDBJ databases">
        <authorList>
            <person name="Magalhaes I.L.F."/>
            <person name="Oliveira U."/>
            <person name="Santos F.R."/>
            <person name="Vidigal T.H.D.A."/>
            <person name="Brescovit A.D."/>
            <person name="Santos A.J."/>
        </authorList>
    </citation>
    <scope>NUCLEOTIDE SEQUENCE</scope>
    <source>
        <tissue evidence="1">Shoot tissue taken approximately 20 cm above the soil surface</tissue>
    </source>
</reference>
<sequence>MPFNELLKQLADRRACSWVASMLLQEGVIVQVMQRNI</sequence>
<protein>
    <submittedName>
        <fullName evidence="1">Uncharacterized protein</fullName>
    </submittedName>
</protein>
<accession>A0A0A9HR53</accession>
<evidence type="ECO:0000313" key="1">
    <source>
        <dbReference type="EMBL" id="JAE35403.1"/>
    </source>
</evidence>
<proteinExistence type="predicted"/>
<organism evidence="1">
    <name type="scientific">Arundo donax</name>
    <name type="common">Giant reed</name>
    <name type="synonym">Donax arundinaceus</name>
    <dbReference type="NCBI Taxonomy" id="35708"/>
    <lineage>
        <taxon>Eukaryota</taxon>
        <taxon>Viridiplantae</taxon>
        <taxon>Streptophyta</taxon>
        <taxon>Embryophyta</taxon>
        <taxon>Tracheophyta</taxon>
        <taxon>Spermatophyta</taxon>
        <taxon>Magnoliopsida</taxon>
        <taxon>Liliopsida</taxon>
        <taxon>Poales</taxon>
        <taxon>Poaceae</taxon>
        <taxon>PACMAD clade</taxon>
        <taxon>Arundinoideae</taxon>
        <taxon>Arundineae</taxon>
        <taxon>Arundo</taxon>
    </lineage>
</organism>
<name>A0A0A9HR53_ARUDO</name>
<dbReference type="AlphaFoldDB" id="A0A0A9HR53"/>
<dbReference type="EMBL" id="GBRH01162493">
    <property type="protein sequence ID" value="JAE35403.1"/>
    <property type="molecule type" value="Transcribed_RNA"/>
</dbReference>